<protein>
    <submittedName>
        <fullName evidence="4">Transcriptional regulatory protein-like protein</fullName>
    </submittedName>
</protein>
<evidence type="ECO:0000259" key="3">
    <source>
        <dbReference type="PROSITE" id="PS51755"/>
    </source>
</evidence>
<evidence type="ECO:0000256" key="2">
    <source>
        <dbReference type="PROSITE-ProRule" id="PRU01091"/>
    </source>
</evidence>
<dbReference type="GO" id="GO:0003677">
    <property type="term" value="F:DNA binding"/>
    <property type="evidence" value="ECO:0007669"/>
    <property type="project" value="UniProtKB-UniRule"/>
</dbReference>
<dbReference type="Gene3D" id="1.25.40.10">
    <property type="entry name" value="Tetratricopeptide repeat domain"/>
    <property type="match status" value="1"/>
</dbReference>
<sequence>MSPRVFDCIAYLIEHRDRAVGRDELMASVWGRADIADTQLGQVVLRARRAAGDSGDAQLAIRTVVGFGYRWVAETVEDDTDAALPADPAPDPAPVPVAPAARRVPLIVLALLLVAAGALGWTVHNGRQADPTPVAAAPAPVVATGRTIAITPARVDATAEWDWLRLGAMELIAGRLRGAGQIVIPSENVIALAQAAPDPRALADAVHAALHPRWIVASTFLKADAGWIVRLQLRAHGHETREFQGQADDAIRAAGLATAQLLATLGAPADAAAAPPDALEEWLSRIDAAVLVEDLDSARQLLRNVPEAMRTRPALRLRQAEVDFTAGQNEAAAAALQDLLDGLPAESDVLVHARAVALTAAVQVRLGRAAEAEHSATKALALLEGHDAPALIGKSFMRRGVARARLGRADEALADLAQARIALQLAGDTLGIALVELNEGALSGIRNQPAEALASFVRAEAHFRPFGASSELAIALTNQVVAHRALLQPDQALAASERSLALLGHLANVESTQLVEVRRAQALADVGQWREAEARLDSLARAPDLEQQLELAATVANERARIALARGQPEVALGLVQPLIERLTAREFAGNRLECWETVIRALHALDRDAEAATAATALAEWARHADDRSFTARLRLVEAGQAERAGRFDEADDRYGAALAAAGQEGVPADIAQVAIAYATALLARGDITRAVPVAGRLDRYASRSYDAAVVQVRLYRALRQAEAWRRALDNARALAGERPIPADLAIEPGALVIGPALPPAGQR</sequence>
<dbReference type="STRING" id="1300342.I596_435"/>
<organism evidence="4 5">
    <name type="scientific">Dokdonella koreensis DS-123</name>
    <dbReference type="NCBI Taxonomy" id="1300342"/>
    <lineage>
        <taxon>Bacteria</taxon>
        <taxon>Pseudomonadati</taxon>
        <taxon>Pseudomonadota</taxon>
        <taxon>Gammaproteobacteria</taxon>
        <taxon>Lysobacterales</taxon>
        <taxon>Rhodanobacteraceae</taxon>
        <taxon>Dokdonella</taxon>
    </lineage>
</organism>
<keyword evidence="5" id="KW-1185">Reference proteome</keyword>
<dbReference type="InterPro" id="IPR016032">
    <property type="entry name" value="Sig_transdc_resp-reg_C-effctor"/>
</dbReference>
<dbReference type="GO" id="GO:0006355">
    <property type="term" value="P:regulation of DNA-templated transcription"/>
    <property type="evidence" value="ECO:0007669"/>
    <property type="project" value="InterPro"/>
</dbReference>
<name>A0A167GEJ5_9GAMM</name>
<dbReference type="InterPro" id="IPR011990">
    <property type="entry name" value="TPR-like_helical_dom_sf"/>
</dbReference>
<gene>
    <name evidence="4" type="ORF">I596_435</name>
</gene>
<dbReference type="PATRIC" id="fig|1300342.3.peg.424"/>
<evidence type="ECO:0000256" key="1">
    <source>
        <dbReference type="ARBA" id="ARBA00023125"/>
    </source>
</evidence>
<dbReference type="PROSITE" id="PS51755">
    <property type="entry name" value="OMPR_PHOB"/>
    <property type="match status" value="1"/>
</dbReference>
<dbReference type="Pfam" id="PF00486">
    <property type="entry name" value="Trans_reg_C"/>
    <property type="match status" value="1"/>
</dbReference>
<dbReference type="GO" id="GO:0000160">
    <property type="term" value="P:phosphorelay signal transduction system"/>
    <property type="evidence" value="ECO:0007669"/>
    <property type="project" value="InterPro"/>
</dbReference>
<feature type="domain" description="OmpR/PhoB-type" evidence="3">
    <location>
        <begin position="1"/>
        <end position="73"/>
    </location>
</feature>
<dbReference type="SUPFAM" id="SSF46894">
    <property type="entry name" value="C-terminal effector domain of the bipartite response regulators"/>
    <property type="match status" value="1"/>
</dbReference>
<evidence type="ECO:0000313" key="4">
    <source>
        <dbReference type="EMBL" id="ANB16472.1"/>
    </source>
</evidence>
<keyword evidence="1 2" id="KW-0238">DNA-binding</keyword>
<dbReference type="EMBL" id="CP015249">
    <property type="protein sequence ID" value="ANB16472.1"/>
    <property type="molecule type" value="Genomic_DNA"/>
</dbReference>
<dbReference type="AlphaFoldDB" id="A0A167GEJ5"/>
<dbReference type="KEGG" id="dko:I596_435"/>
<evidence type="ECO:0000313" key="5">
    <source>
        <dbReference type="Proteomes" id="UP000076830"/>
    </source>
</evidence>
<dbReference type="Gene3D" id="1.10.10.10">
    <property type="entry name" value="Winged helix-like DNA-binding domain superfamily/Winged helix DNA-binding domain"/>
    <property type="match status" value="1"/>
</dbReference>
<dbReference type="InterPro" id="IPR001867">
    <property type="entry name" value="OmpR/PhoB-type_DNA-bd"/>
</dbReference>
<dbReference type="SUPFAM" id="SSF48452">
    <property type="entry name" value="TPR-like"/>
    <property type="match status" value="2"/>
</dbReference>
<reference evidence="4 5" key="1">
    <citation type="submission" date="2016-04" db="EMBL/GenBank/DDBJ databases">
        <title>Complete genome sequence of Dokdonella koreensis DS-123T.</title>
        <authorList>
            <person name="Kim J.F."/>
            <person name="Lee H."/>
            <person name="Kwak M.-J."/>
        </authorList>
    </citation>
    <scope>NUCLEOTIDE SEQUENCE [LARGE SCALE GENOMIC DNA]</scope>
    <source>
        <strain evidence="4 5">DS-123</strain>
    </source>
</reference>
<feature type="DNA-binding region" description="OmpR/PhoB-type" evidence="2">
    <location>
        <begin position="1"/>
        <end position="73"/>
    </location>
</feature>
<dbReference type="Proteomes" id="UP000076830">
    <property type="component" value="Chromosome"/>
</dbReference>
<proteinExistence type="predicted"/>
<dbReference type="InterPro" id="IPR036388">
    <property type="entry name" value="WH-like_DNA-bd_sf"/>
</dbReference>
<accession>A0A167GEJ5</accession>
<dbReference type="CDD" id="cd00383">
    <property type="entry name" value="trans_reg_C"/>
    <property type="match status" value="1"/>
</dbReference>
<dbReference type="SMART" id="SM00862">
    <property type="entry name" value="Trans_reg_C"/>
    <property type="match status" value="1"/>
</dbReference>